<gene>
    <name evidence="2" type="ordered locus">XAC3509</name>
</gene>
<reference evidence="2 3" key="1">
    <citation type="journal article" date="2002" name="Nature">
        <title>Comparison of the genomes of two Xanthomonas pathogens with differing host specificities.</title>
        <authorList>
            <person name="da Silva A.C."/>
            <person name="Ferro J.A."/>
            <person name="Reinach F.C."/>
            <person name="Farah C.S."/>
            <person name="Furlan L.R."/>
            <person name="Quaggio R.B."/>
            <person name="Monteiro-Vitorello C.B."/>
            <person name="Van Sluys M.A."/>
            <person name="Almeida N.F."/>
            <person name="Alves L.M."/>
            <person name="do Amaral A.M."/>
            <person name="Bertolini M.C."/>
            <person name="Camargo L.E."/>
            <person name="Camarotte G."/>
            <person name="Cannavan F."/>
            <person name="Cardozo J."/>
            <person name="Chambergo F."/>
            <person name="Ciapina L.P."/>
            <person name="Cicarelli R.M."/>
            <person name="Coutinho L.L."/>
            <person name="Cursino-Santos J.R."/>
            <person name="El-Dorry H."/>
            <person name="Faria J.B."/>
            <person name="Ferreira A.J."/>
            <person name="Ferreira R.C."/>
            <person name="Ferro M.I."/>
            <person name="Formighieri E.F."/>
            <person name="Franco M.C."/>
            <person name="Greggio C.C."/>
            <person name="Gruber A."/>
            <person name="Katsuyama A.M."/>
            <person name="Kishi L.T."/>
            <person name="Leite R.P."/>
            <person name="Lemos E.G."/>
            <person name="Lemos M.V."/>
            <person name="Locali E.C."/>
            <person name="Machado M.A."/>
            <person name="Madeira A.M."/>
            <person name="Martinez-Rossi N.M."/>
            <person name="Martins E.C."/>
            <person name="Meidanis J."/>
            <person name="Menck C.F."/>
            <person name="Miyaki C.Y."/>
            <person name="Moon D.H."/>
            <person name="Moreira L.M."/>
            <person name="Novo M.T."/>
            <person name="Okura V.K."/>
            <person name="Oliveira M.C."/>
            <person name="Oliveira V.R."/>
            <person name="Pereira H.A."/>
            <person name="Rossi A."/>
            <person name="Sena J.A."/>
            <person name="Silva C."/>
            <person name="de Souza R.F."/>
            <person name="Spinola L.A."/>
            <person name="Takita M.A."/>
            <person name="Tamura R.E."/>
            <person name="Teixeira E.C."/>
            <person name="Tezza R.I."/>
            <person name="Trindade dos Santos M."/>
            <person name="Truffi D."/>
            <person name="Tsai S.M."/>
            <person name="White F.F."/>
            <person name="Setubal J.C."/>
            <person name="Kitajima J.P."/>
        </authorList>
    </citation>
    <scope>NUCLEOTIDE SEQUENCE [LARGE SCALE GENOMIC DNA]</scope>
    <source>
        <strain evidence="2 3">306</strain>
    </source>
</reference>
<sequence length="115" mass="13387">MDEVLRQIARAVHHDSDTHRRPLRLLRCLSCERYRKTAPPRRPEVELVPGTDRPDGGRTDPDRWQRRRTALNDIARASDAARHVGRRTMGMWLCTIRRPHARASSRETCRCALVL</sequence>
<evidence type="ECO:0000313" key="2">
    <source>
        <dbReference type="EMBL" id="AAM38351.1"/>
    </source>
</evidence>
<evidence type="ECO:0000313" key="3">
    <source>
        <dbReference type="Proteomes" id="UP000000576"/>
    </source>
</evidence>
<organism evidence="2 3">
    <name type="scientific">Xanthomonas axonopodis pv. citri (strain 306)</name>
    <dbReference type="NCBI Taxonomy" id="190486"/>
    <lineage>
        <taxon>Bacteria</taxon>
        <taxon>Pseudomonadati</taxon>
        <taxon>Pseudomonadota</taxon>
        <taxon>Gammaproteobacteria</taxon>
        <taxon>Lysobacterales</taxon>
        <taxon>Lysobacteraceae</taxon>
        <taxon>Xanthomonas</taxon>
    </lineage>
</organism>
<feature type="compositionally biased region" description="Basic and acidic residues" evidence="1">
    <location>
        <begin position="52"/>
        <end position="64"/>
    </location>
</feature>
<dbReference type="EMBL" id="AE008923">
    <property type="protein sequence ID" value="AAM38351.1"/>
    <property type="molecule type" value="Genomic_DNA"/>
</dbReference>
<protein>
    <submittedName>
        <fullName evidence="2">Uncharacterized protein</fullName>
    </submittedName>
</protein>
<name>A0AAI8ET07_XANAC</name>
<evidence type="ECO:0000256" key="1">
    <source>
        <dbReference type="SAM" id="MobiDB-lite"/>
    </source>
</evidence>
<dbReference type="Proteomes" id="UP000000576">
    <property type="component" value="Chromosome"/>
</dbReference>
<accession>A0AAI8ET07</accession>
<dbReference type="AlphaFoldDB" id="A0AAI8ET07"/>
<feature type="region of interest" description="Disordered" evidence="1">
    <location>
        <begin position="37"/>
        <end position="67"/>
    </location>
</feature>
<dbReference type="KEGG" id="xac:XAC3509"/>
<proteinExistence type="predicted"/>